<protein>
    <recommendedName>
        <fullName evidence="8">Lipoprotein</fullName>
    </recommendedName>
</protein>
<dbReference type="NCBIfam" id="TIGR02544">
    <property type="entry name" value="III_secr_YscJ"/>
    <property type="match status" value="1"/>
</dbReference>
<keyword evidence="7 8" id="KW-0449">Lipoprotein</keyword>
<evidence type="ECO:0000256" key="2">
    <source>
        <dbReference type="ARBA" id="ARBA00009509"/>
    </source>
</evidence>
<sequence>MLLVPSIAFHRTIGFGRAALGALLLAVCLVLAGCKVDLHANLDESDANQILAALIENGIGATKSSGDGGYSVRVAESDIAAAVAILSAKGLPREKFETLGSAFQKSGLIASPFEERVRFVYALGEEVAATIREIDGVISARVHVVLPEEVQFGKPASPSSAAVFIKHDPLVDLAYLIPQIRRLVSSSINGLDYSAVTVLLAEAGSPQREAYKIEQATVSVLPGLAIRETDVLYFWRLAYIAGVAIALLILTVLGILAYIVFYRERGWFSADNRDETANAAESR</sequence>
<evidence type="ECO:0000256" key="7">
    <source>
        <dbReference type="ARBA" id="ARBA00023288"/>
    </source>
</evidence>
<keyword evidence="8" id="KW-0812">Transmembrane</keyword>
<dbReference type="RefSeq" id="WP_188720747.1">
    <property type="nucleotide sequence ID" value="NZ_BMIF01000004.1"/>
</dbReference>
<comment type="caution">
    <text evidence="10">The sequence shown here is derived from an EMBL/GenBank/DDBJ whole genome shotgun (WGS) entry which is preliminary data.</text>
</comment>
<evidence type="ECO:0000259" key="9">
    <source>
        <dbReference type="Pfam" id="PF01514"/>
    </source>
</evidence>
<dbReference type="GO" id="GO:0009306">
    <property type="term" value="P:protein secretion"/>
    <property type="evidence" value="ECO:0007669"/>
    <property type="project" value="InterPro"/>
</dbReference>
<dbReference type="GO" id="GO:0009279">
    <property type="term" value="C:cell outer membrane"/>
    <property type="evidence" value="ECO:0007669"/>
    <property type="project" value="UniProtKB-SubCell"/>
</dbReference>
<evidence type="ECO:0000313" key="10">
    <source>
        <dbReference type="EMBL" id="GGA64944.1"/>
    </source>
</evidence>
<comment type="similarity">
    <text evidence="2 8">Belongs to the YscJ lipoprotein family.</text>
</comment>
<keyword evidence="5 8" id="KW-0564">Palmitate</keyword>
<dbReference type="PANTHER" id="PTHR30046">
    <property type="entry name" value="FLAGELLAR M-RING PROTEIN"/>
    <property type="match status" value="1"/>
</dbReference>
<accession>A0A916RPI6</accession>
<dbReference type="Pfam" id="PF01514">
    <property type="entry name" value="YscJ_FliF"/>
    <property type="match status" value="1"/>
</dbReference>
<evidence type="ECO:0000256" key="8">
    <source>
        <dbReference type="RuleBase" id="RU364102"/>
    </source>
</evidence>
<dbReference type="PRINTS" id="PR01338">
    <property type="entry name" value="TYPE3OMKPROT"/>
</dbReference>
<comment type="subcellular location">
    <subcellularLocation>
        <location evidence="1">Cell outer membrane</location>
        <topology evidence="1">Lipid-anchor</topology>
    </subcellularLocation>
</comment>
<feature type="domain" description="Flagellar M-ring N-terminal" evidence="9">
    <location>
        <begin position="37"/>
        <end position="199"/>
    </location>
</feature>
<keyword evidence="3 8" id="KW-0732">Signal</keyword>
<evidence type="ECO:0000256" key="1">
    <source>
        <dbReference type="ARBA" id="ARBA00004459"/>
    </source>
</evidence>
<reference evidence="10" key="2">
    <citation type="submission" date="2020-09" db="EMBL/GenBank/DDBJ databases">
        <authorList>
            <person name="Sun Q."/>
            <person name="Zhou Y."/>
        </authorList>
    </citation>
    <scope>NUCLEOTIDE SEQUENCE</scope>
    <source>
        <strain evidence="10">CGMCC 1.15320</strain>
    </source>
</reference>
<dbReference type="AlphaFoldDB" id="A0A916RPI6"/>
<dbReference type="EMBL" id="BMIF01000004">
    <property type="protein sequence ID" value="GGA64944.1"/>
    <property type="molecule type" value="Genomic_DNA"/>
</dbReference>
<dbReference type="InterPro" id="IPR043427">
    <property type="entry name" value="YscJ/FliF"/>
</dbReference>
<keyword evidence="4 8" id="KW-0472">Membrane</keyword>
<keyword evidence="11" id="KW-1185">Reference proteome</keyword>
<dbReference type="Gene3D" id="3.30.300.30">
    <property type="match status" value="1"/>
</dbReference>
<dbReference type="InterPro" id="IPR045851">
    <property type="entry name" value="AMP-bd_C_sf"/>
</dbReference>
<evidence type="ECO:0000256" key="4">
    <source>
        <dbReference type="ARBA" id="ARBA00023136"/>
    </source>
</evidence>
<feature type="transmembrane region" description="Helical" evidence="8">
    <location>
        <begin position="237"/>
        <end position="261"/>
    </location>
</feature>
<evidence type="ECO:0000256" key="6">
    <source>
        <dbReference type="ARBA" id="ARBA00023237"/>
    </source>
</evidence>
<dbReference type="Proteomes" id="UP000636264">
    <property type="component" value="Unassembled WGS sequence"/>
</dbReference>
<evidence type="ECO:0000256" key="5">
    <source>
        <dbReference type="ARBA" id="ARBA00023139"/>
    </source>
</evidence>
<evidence type="ECO:0000313" key="11">
    <source>
        <dbReference type="Proteomes" id="UP000636264"/>
    </source>
</evidence>
<keyword evidence="6 8" id="KW-0998">Cell outer membrane</keyword>
<reference evidence="10" key="1">
    <citation type="journal article" date="2014" name="Int. J. Syst. Evol. Microbiol.">
        <title>Complete genome sequence of Corynebacterium casei LMG S-19264T (=DSM 44701T), isolated from a smear-ripened cheese.</title>
        <authorList>
            <consortium name="US DOE Joint Genome Institute (JGI-PGF)"/>
            <person name="Walter F."/>
            <person name="Albersmeier A."/>
            <person name="Kalinowski J."/>
            <person name="Ruckert C."/>
        </authorList>
    </citation>
    <scope>NUCLEOTIDE SEQUENCE</scope>
    <source>
        <strain evidence="10">CGMCC 1.15320</strain>
    </source>
</reference>
<dbReference type="InterPro" id="IPR006182">
    <property type="entry name" value="FliF_N_dom"/>
</dbReference>
<organism evidence="10 11">
    <name type="scientific">Nitratireductor aestuarii</name>
    <dbReference type="NCBI Taxonomy" id="1735103"/>
    <lineage>
        <taxon>Bacteria</taxon>
        <taxon>Pseudomonadati</taxon>
        <taxon>Pseudomonadota</taxon>
        <taxon>Alphaproteobacteria</taxon>
        <taxon>Hyphomicrobiales</taxon>
        <taxon>Phyllobacteriaceae</taxon>
        <taxon>Nitratireductor</taxon>
    </lineage>
</organism>
<dbReference type="InterPro" id="IPR003282">
    <property type="entry name" value="T3SS_SctJ"/>
</dbReference>
<dbReference type="PANTHER" id="PTHR30046:SF2">
    <property type="entry name" value="YOP PROTEINS TRANSLOCATION LIPOPROTEIN J"/>
    <property type="match status" value="1"/>
</dbReference>
<gene>
    <name evidence="10" type="primary">bscJ</name>
    <name evidence="10" type="ORF">GCM10011385_18430</name>
</gene>
<name>A0A916RPI6_9HYPH</name>
<evidence type="ECO:0000256" key="3">
    <source>
        <dbReference type="ARBA" id="ARBA00022729"/>
    </source>
</evidence>
<keyword evidence="8" id="KW-1133">Transmembrane helix</keyword>
<dbReference type="Gene3D" id="3.30.70.1530">
    <property type="entry name" value="Hypothetical protein rpa1041"/>
    <property type="match status" value="1"/>
</dbReference>
<proteinExistence type="inferred from homology"/>